<protein>
    <submittedName>
        <fullName evidence="1">Uncharacterized protein</fullName>
    </submittedName>
</protein>
<accession>A0ACC0YCX1</accession>
<keyword evidence="2" id="KW-1185">Reference proteome</keyword>
<reference evidence="2" key="1">
    <citation type="journal article" date="2023" name="G3 (Bethesda)">
        <title>Genome assembly and association tests identify interacting loci associated with vigor, precocity, and sex in interspecific pistachio rootstocks.</title>
        <authorList>
            <person name="Palmer W."/>
            <person name="Jacygrad E."/>
            <person name="Sagayaradj S."/>
            <person name="Cavanaugh K."/>
            <person name="Han R."/>
            <person name="Bertier L."/>
            <person name="Beede B."/>
            <person name="Kafkas S."/>
            <person name="Golino D."/>
            <person name="Preece J."/>
            <person name="Michelmore R."/>
        </authorList>
    </citation>
    <scope>NUCLEOTIDE SEQUENCE [LARGE SCALE GENOMIC DNA]</scope>
</reference>
<evidence type="ECO:0000313" key="1">
    <source>
        <dbReference type="EMBL" id="KAJ0034966.1"/>
    </source>
</evidence>
<organism evidence="1 2">
    <name type="scientific">Pistacia integerrima</name>
    <dbReference type="NCBI Taxonomy" id="434235"/>
    <lineage>
        <taxon>Eukaryota</taxon>
        <taxon>Viridiplantae</taxon>
        <taxon>Streptophyta</taxon>
        <taxon>Embryophyta</taxon>
        <taxon>Tracheophyta</taxon>
        <taxon>Spermatophyta</taxon>
        <taxon>Magnoliopsida</taxon>
        <taxon>eudicotyledons</taxon>
        <taxon>Gunneridae</taxon>
        <taxon>Pentapetalae</taxon>
        <taxon>rosids</taxon>
        <taxon>malvids</taxon>
        <taxon>Sapindales</taxon>
        <taxon>Anacardiaceae</taxon>
        <taxon>Pistacia</taxon>
    </lineage>
</organism>
<comment type="caution">
    <text evidence="1">The sequence shown here is derived from an EMBL/GenBank/DDBJ whole genome shotgun (WGS) entry which is preliminary data.</text>
</comment>
<proteinExistence type="predicted"/>
<name>A0ACC0YCX1_9ROSI</name>
<evidence type="ECO:0000313" key="2">
    <source>
        <dbReference type="Proteomes" id="UP001163603"/>
    </source>
</evidence>
<gene>
    <name evidence="1" type="ORF">Pint_24420</name>
</gene>
<dbReference type="Proteomes" id="UP001163603">
    <property type="component" value="Chromosome 7"/>
</dbReference>
<dbReference type="EMBL" id="CM047742">
    <property type="protein sequence ID" value="KAJ0034966.1"/>
    <property type="molecule type" value="Genomic_DNA"/>
</dbReference>
<sequence>MGVLHLNSETTTAVAPSRMFKAFILDSQNLLPKLVPQSFKNIELIEGDGGVGSIKLINFPDGSYYKYVKHRIDVLDKENFVCKYTLIEGDSLGDKLESIVYEVKFEASSDNGGSVCKVASEYHTKGDHEIKEEVFKASQEKAVELYKVVEAHLLANPDLYA</sequence>